<accession>A0ABN3YDT5</accession>
<feature type="region of interest" description="Disordered" evidence="1">
    <location>
        <begin position="37"/>
        <end position="80"/>
    </location>
</feature>
<proteinExistence type="predicted"/>
<reference evidence="2 3" key="1">
    <citation type="journal article" date="2019" name="Int. J. Syst. Evol. Microbiol.">
        <title>The Global Catalogue of Microorganisms (GCM) 10K type strain sequencing project: providing services to taxonomists for standard genome sequencing and annotation.</title>
        <authorList>
            <consortium name="The Broad Institute Genomics Platform"/>
            <consortium name="The Broad Institute Genome Sequencing Center for Infectious Disease"/>
            <person name="Wu L."/>
            <person name="Ma J."/>
        </authorList>
    </citation>
    <scope>NUCLEOTIDE SEQUENCE [LARGE SCALE GENOMIC DNA]</scope>
    <source>
        <strain evidence="2 3">JCM 9091</strain>
    </source>
</reference>
<dbReference type="EMBL" id="BAAAUF010000001">
    <property type="protein sequence ID" value="GAA3023289.1"/>
    <property type="molecule type" value="Genomic_DNA"/>
</dbReference>
<evidence type="ECO:0000256" key="1">
    <source>
        <dbReference type="SAM" id="MobiDB-lite"/>
    </source>
</evidence>
<organism evidence="2 3">
    <name type="scientific">Streptomyces glomeratus</name>
    <dbReference type="NCBI Taxonomy" id="284452"/>
    <lineage>
        <taxon>Bacteria</taxon>
        <taxon>Bacillati</taxon>
        <taxon>Actinomycetota</taxon>
        <taxon>Actinomycetes</taxon>
        <taxon>Kitasatosporales</taxon>
        <taxon>Streptomycetaceae</taxon>
        <taxon>Streptomyces</taxon>
    </lineage>
</organism>
<gene>
    <name evidence="2" type="ORF">GCM10010448_01320</name>
</gene>
<evidence type="ECO:0000313" key="3">
    <source>
        <dbReference type="Proteomes" id="UP001501532"/>
    </source>
</evidence>
<protein>
    <submittedName>
        <fullName evidence="2">Uncharacterized protein</fullName>
    </submittedName>
</protein>
<evidence type="ECO:0000313" key="2">
    <source>
        <dbReference type="EMBL" id="GAA3023289.1"/>
    </source>
</evidence>
<comment type="caution">
    <text evidence="2">The sequence shown here is derived from an EMBL/GenBank/DDBJ whole genome shotgun (WGS) entry which is preliminary data.</text>
</comment>
<name>A0ABN3YDT5_9ACTN</name>
<sequence>MLAEDPLDGDDFRPVRVEPLLDALFDGDEAVAQVGVHGRADDTDGEHRQRPAGHALDDTDAAPGQSRVHPQYAHPRASLRSLPATAGRYPRFVQAIGCH</sequence>
<dbReference type="Proteomes" id="UP001501532">
    <property type="component" value="Unassembled WGS sequence"/>
</dbReference>
<keyword evidence="3" id="KW-1185">Reference proteome</keyword>
<feature type="compositionally biased region" description="Basic and acidic residues" evidence="1">
    <location>
        <begin position="38"/>
        <end position="49"/>
    </location>
</feature>